<evidence type="ECO:0000313" key="3">
    <source>
        <dbReference type="EnsemblMetazoa" id="PHUM088390-PA"/>
    </source>
</evidence>
<dbReference type="OrthoDB" id="6424205at2759"/>
<dbReference type="AlphaFoldDB" id="E0VCK1"/>
<proteinExistence type="predicted"/>
<feature type="region of interest" description="Disordered" evidence="1">
    <location>
        <begin position="22"/>
        <end position="43"/>
    </location>
</feature>
<reference evidence="3" key="3">
    <citation type="submission" date="2020-05" db="UniProtKB">
        <authorList>
            <consortium name="EnsemblMetazoa"/>
        </authorList>
    </citation>
    <scope>IDENTIFICATION</scope>
    <source>
        <strain evidence="3">USDA</strain>
    </source>
</reference>
<evidence type="ECO:0000313" key="2">
    <source>
        <dbReference type="EMBL" id="EEB11107.1"/>
    </source>
</evidence>
<dbReference type="EMBL" id="AAZO01001053">
    <property type="status" value="NOT_ANNOTATED_CDS"/>
    <property type="molecule type" value="Genomic_DNA"/>
</dbReference>
<reference evidence="2" key="2">
    <citation type="submission" date="2007-04" db="EMBL/GenBank/DDBJ databases">
        <title>The genome of the human body louse.</title>
        <authorList>
            <consortium name="The Human Body Louse Genome Consortium"/>
            <person name="Kirkness E."/>
            <person name="Walenz B."/>
            <person name="Hass B."/>
            <person name="Bruggner R."/>
            <person name="Strausberg R."/>
        </authorList>
    </citation>
    <scope>NUCLEOTIDE SEQUENCE</scope>
    <source>
        <strain evidence="2">USDA</strain>
    </source>
</reference>
<sequence>MEISIVKEILEKNVMWIGPRLGRRKRSDDDNTNQLDKNSGPPGVLELLQESPWAIVALKGPLRSSIGGKRRTVNFIPRLGRDSEEEYVDAPPDFAKSSSRSGNGISYGGGSNNFTPRLGRYVNLYGKDHL</sequence>
<dbReference type="Proteomes" id="UP000009046">
    <property type="component" value="Unassembled WGS sequence"/>
</dbReference>
<keyword evidence="4" id="KW-1185">Reference proteome</keyword>
<accession>E0VCK1</accession>
<dbReference type="VEuPathDB" id="VectorBase:PHUM088390"/>
<organism>
    <name type="scientific">Pediculus humanus subsp. corporis</name>
    <name type="common">Body louse</name>
    <dbReference type="NCBI Taxonomy" id="121224"/>
    <lineage>
        <taxon>Eukaryota</taxon>
        <taxon>Metazoa</taxon>
        <taxon>Ecdysozoa</taxon>
        <taxon>Arthropoda</taxon>
        <taxon>Hexapoda</taxon>
        <taxon>Insecta</taxon>
        <taxon>Pterygota</taxon>
        <taxon>Neoptera</taxon>
        <taxon>Paraneoptera</taxon>
        <taxon>Psocodea</taxon>
        <taxon>Troctomorpha</taxon>
        <taxon>Phthiraptera</taxon>
        <taxon>Anoplura</taxon>
        <taxon>Pediculidae</taxon>
        <taxon>Pediculus</taxon>
    </lineage>
</organism>
<protein>
    <submittedName>
        <fullName evidence="2 3">Uncharacterized protein</fullName>
    </submittedName>
</protein>
<dbReference type="EnsemblMetazoa" id="PHUM088390-RA">
    <property type="protein sequence ID" value="PHUM088390-PA"/>
    <property type="gene ID" value="PHUM088390"/>
</dbReference>
<dbReference type="HOGENOM" id="CLU_1940627_0_0_1"/>
<gene>
    <name evidence="3" type="primary">8231675</name>
    <name evidence="2" type="ORF">Phum_PHUM088390</name>
</gene>
<dbReference type="RefSeq" id="XP_002423845.1">
    <property type="nucleotide sequence ID" value="XM_002423800.1"/>
</dbReference>
<reference evidence="2" key="1">
    <citation type="submission" date="2007-04" db="EMBL/GenBank/DDBJ databases">
        <title>Annotation of Pediculus humanus corporis strain USDA.</title>
        <authorList>
            <person name="Kirkness E."/>
            <person name="Hannick L."/>
            <person name="Hass B."/>
            <person name="Bruggner R."/>
            <person name="Lawson D."/>
            <person name="Bidwell S."/>
            <person name="Joardar V."/>
            <person name="Caler E."/>
            <person name="Walenz B."/>
            <person name="Inman J."/>
            <person name="Schobel S."/>
            <person name="Galinsky K."/>
            <person name="Amedeo P."/>
            <person name="Strausberg R."/>
        </authorList>
    </citation>
    <scope>NUCLEOTIDE SEQUENCE</scope>
    <source>
        <strain evidence="2">USDA</strain>
    </source>
</reference>
<feature type="region of interest" description="Disordered" evidence="1">
    <location>
        <begin position="87"/>
        <end position="110"/>
    </location>
</feature>
<name>E0VCK1_PEDHC</name>
<dbReference type="InParanoid" id="E0VCK1"/>
<evidence type="ECO:0000313" key="4">
    <source>
        <dbReference type="Proteomes" id="UP000009046"/>
    </source>
</evidence>
<dbReference type="EMBL" id="DS235055">
    <property type="protein sequence ID" value="EEB11107.1"/>
    <property type="molecule type" value="Genomic_DNA"/>
</dbReference>
<dbReference type="KEGG" id="phu:Phum_PHUM088390"/>
<evidence type="ECO:0000256" key="1">
    <source>
        <dbReference type="SAM" id="MobiDB-lite"/>
    </source>
</evidence>
<dbReference type="CTD" id="8231675"/>
<dbReference type="GeneID" id="8231675"/>